<name>A0A4Z1JXN2_9HELO</name>
<feature type="transmembrane region" description="Helical" evidence="6">
    <location>
        <begin position="122"/>
        <end position="144"/>
    </location>
</feature>
<keyword evidence="2 6" id="KW-0812">Transmembrane</keyword>
<evidence type="ECO:0000256" key="1">
    <source>
        <dbReference type="ARBA" id="ARBA00004141"/>
    </source>
</evidence>
<feature type="transmembrane region" description="Helical" evidence="6">
    <location>
        <begin position="156"/>
        <end position="179"/>
    </location>
</feature>
<reference evidence="8 9" key="1">
    <citation type="submission" date="2017-12" db="EMBL/GenBank/DDBJ databases">
        <title>Comparative genomics of Botrytis spp.</title>
        <authorList>
            <person name="Valero-Jimenez C.A."/>
            <person name="Tapia P."/>
            <person name="Veloso J."/>
            <person name="Silva-Moreno E."/>
            <person name="Staats M."/>
            <person name="Valdes J.H."/>
            <person name="Van Kan J.A.L."/>
        </authorList>
    </citation>
    <scope>NUCLEOTIDE SEQUENCE [LARGE SCALE GENOMIC DNA]</scope>
    <source>
        <strain evidence="8 9">Be9601</strain>
    </source>
</reference>
<gene>
    <name evidence="8" type="ORF">BELL_0156g00170</name>
</gene>
<feature type="domain" description="Rhodopsin" evidence="7">
    <location>
        <begin position="60"/>
        <end position="276"/>
    </location>
</feature>
<evidence type="ECO:0000313" key="9">
    <source>
        <dbReference type="Proteomes" id="UP000297229"/>
    </source>
</evidence>
<dbReference type="Proteomes" id="UP000297229">
    <property type="component" value="Unassembled WGS sequence"/>
</dbReference>
<evidence type="ECO:0000313" key="8">
    <source>
        <dbReference type="EMBL" id="TGO76430.1"/>
    </source>
</evidence>
<dbReference type="InterPro" id="IPR052337">
    <property type="entry name" value="SAT4-like"/>
</dbReference>
<dbReference type="EMBL" id="PQXM01000155">
    <property type="protein sequence ID" value="TGO76430.1"/>
    <property type="molecule type" value="Genomic_DNA"/>
</dbReference>
<dbReference type="InterPro" id="IPR049326">
    <property type="entry name" value="Rhodopsin_dom_fungi"/>
</dbReference>
<evidence type="ECO:0000259" key="7">
    <source>
        <dbReference type="Pfam" id="PF20684"/>
    </source>
</evidence>
<dbReference type="AlphaFoldDB" id="A0A4Z1JXN2"/>
<protein>
    <recommendedName>
        <fullName evidence="7">Rhodopsin domain-containing protein</fullName>
    </recommendedName>
</protein>
<feature type="transmembrane region" description="Helical" evidence="6">
    <location>
        <begin position="39"/>
        <end position="62"/>
    </location>
</feature>
<organism evidence="8 9">
    <name type="scientific">Botrytis elliptica</name>
    <dbReference type="NCBI Taxonomy" id="278938"/>
    <lineage>
        <taxon>Eukaryota</taxon>
        <taxon>Fungi</taxon>
        <taxon>Dikarya</taxon>
        <taxon>Ascomycota</taxon>
        <taxon>Pezizomycotina</taxon>
        <taxon>Leotiomycetes</taxon>
        <taxon>Helotiales</taxon>
        <taxon>Sclerotiniaceae</taxon>
        <taxon>Botrytis</taxon>
    </lineage>
</organism>
<dbReference type="PANTHER" id="PTHR33048:SF158">
    <property type="entry name" value="MEMBRANE PROTEIN PTH11-LIKE, PUTATIVE-RELATED"/>
    <property type="match status" value="1"/>
</dbReference>
<dbReference type="GO" id="GO:0016020">
    <property type="term" value="C:membrane"/>
    <property type="evidence" value="ECO:0007669"/>
    <property type="project" value="UniProtKB-SubCell"/>
</dbReference>
<dbReference type="Pfam" id="PF20684">
    <property type="entry name" value="Fung_rhodopsin"/>
    <property type="match status" value="1"/>
</dbReference>
<feature type="transmembrane region" description="Helical" evidence="6">
    <location>
        <begin position="199"/>
        <end position="225"/>
    </location>
</feature>
<evidence type="ECO:0000256" key="5">
    <source>
        <dbReference type="ARBA" id="ARBA00038359"/>
    </source>
</evidence>
<dbReference type="STRING" id="278938.A0A4Z1JXN2"/>
<comment type="caution">
    <text evidence="8">The sequence shown here is derived from an EMBL/GenBank/DDBJ whole genome shotgun (WGS) entry which is preliminary data.</text>
</comment>
<feature type="transmembrane region" description="Helical" evidence="6">
    <location>
        <begin position="74"/>
        <end position="95"/>
    </location>
</feature>
<evidence type="ECO:0000256" key="4">
    <source>
        <dbReference type="ARBA" id="ARBA00023136"/>
    </source>
</evidence>
<keyword evidence="4 6" id="KW-0472">Membrane</keyword>
<comment type="similarity">
    <text evidence="5">Belongs to the SAT4 family.</text>
</comment>
<accession>A0A4Z1JXN2</accession>
<keyword evidence="3 6" id="KW-1133">Transmembrane helix</keyword>
<comment type="subcellular location">
    <subcellularLocation>
        <location evidence="1">Membrane</location>
        <topology evidence="1">Multi-pass membrane protein</topology>
    </subcellularLocation>
</comment>
<evidence type="ECO:0000256" key="6">
    <source>
        <dbReference type="SAM" id="Phobius"/>
    </source>
</evidence>
<evidence type="ECO:0000256" key="3">
    <source>
        <dbReference type="ARBA" id="ARBA00022989"/>
    </source>
</evidence>
<evidence type="ECO:0000256" key="2">
    <source>
        <dbReference type="ARBA" id="ARBA00022692"/>
    </source>
</evidence>
<sequence>MSTPSEILNSPPEVLANIPLGSPPAGVQALPPNPVSRGWLLITVSSILFFMATTCLIIHVYARTAIQRKVARSDFILLAGFIMVIIFYIASILMVTPPGTLGLHDWDYSLLDLTSKTNLVPFYINGIIIGPAFGLVKLSIFVMYLEIFAGLRWMRICVYIGATFSSAFYLALTILHFYLMTPSRSETFASRIFTPQYAMYIRIGVPTSAISFGIDIYLFILPLVAVSKLRIPKKKKILVMIGFGIGLLGCIGSLLSFIYRVINTRSHDRSWNGLAVVLVIHSKKFSEFGAVVAHWLCCTRCRKSNTVAKNSQDASNVSEPTPAEDKNLYPDLDFLTKPGDIERGDLEKRMENRIGRDVIAV</sequence>
<feature type="transmembrane region" description="Helical" evidence="6">
    <location>
        <begin position="237"/>
        <end position="259"/>
    </location>
</feature>
<proteinExistence type="inferred from homology"/>
<keyword evidence="9" id="KW-1185">Reference proteome</keyword>
<dbReference type="PANTHER" id="PTHR33048">
    <property type="entry name" value="PTH11-LIKE INTEGRAL MEMBRANE PROTEIN (AFU_ORTHOLOGUE AFUA_5G11245)"/>
    <property type="match status" value="1"/>
</dbReference>